<keyword evidence="3" id="KW-1185">Reference proteome</keyword>
<accession>A0A445GCS7</accession>
<sequence>MPQKHFTGSSTKMKVWSLLAALAFTLLLVVSSTEVNYSLTFRVKSSSHQALKDLRGHRKDPSKQVVESCFRAIPPSKSNPTQNK</sequence>
<dbReference type="EMBL" id="QZWG01000016">
    <property type="protein sequence ID" value="RZB59066.1"/>
    <property type="molecule type" value="Genomic_DNA"/>
</dbReference>
<dbReference type="AlphaFoldDB" id="A0A445GCS7"/>
<proteinExistence type="predicted"/>
<evidence type="ECO:0000256" key="1">
    <source>
        <dbReference type="SAM" id="MobiDB-lite"/>
    </source>
</evidence>
<protein>
    <submittedName>
        <fullName evidence="2">Uncharacterized protein</fullName>
    </submittedName>
</protein>
<name>A0A445GCS7_GLYSO</name>
<organism evidence="2 3">
    <name type="scientific">Glycine soja</name>
    <name type="common">Wild soybean</name>
    <dbReference type="NCBI Taxonomy" id="3848"/>
    <lineage>
        <taxon>Eukaryota</taxon>
        <taxon>Viridiplantae</taxon>
        <taxon>Streptophyta</taxon>
        <taxon>Embryophyta</taxon>
        <taxon>Tracheophyta</taxon>
        <taxon>Spermatophyta</taxon>
        <taxon>Magnoliopsida</taxon>
        <taxon>eudicotyledons</taxon>
        <taxon>Gunneridae</taxon>
        <taxon>Pentapetalae</taxon>
        <taxon>rosids</taxon>
        <taxon>fabids</taxon>
        <taxon>Fabales</taxon>
        <taxon>Fabaceae</taxon>
        <taxon>Papilionoideae</taxon>
        <taxon>50 kb inversion clade</taxon>
        <taxon>NPAAA clade</taxon>
        <taxon>indigoferoid/millettioid clade</taxon>
        <taxon>Phaseoleae</taxon>
        <taxon>Glycine</taxon>
        <taxon>Glycine subgen. Soja</taxon>
    </lineage>
</organism>
<reference evidence="2 3" key="1">
    <citation type="submission" date="2018-09" db="EMBL/GenBank/DDBJ databases">
        <title>A high-quality reference genome of wild soybean provides a powerful tool to mine soybean genomes.</title>
        <authorList>
            <person name="Xie M."/>
            <person name="Chung C.Y.L."/>
            <person name="Li M.-W."/>
            <person name="Wong F.-L."/>
            <person name="Chan T.-F."/>
            <person name="Lam H.-M."/>
        </authorList>
    </citation>
    <scope>NUCLEOTIDE SEQUENCE [LARGE SCALE GENOMIC DNA]</scope>
    <source>
        <strain evidence="3">cv. W05</strain>
        <tissue evidence="2">Hypocotyl of etiolated seedlings</tissue>
    </source>
</reference>
<feature type="region of interest" description="Disordered" evidence="1">
    <location>
        <begin position="54"/>
        <end position="84"/>
    </location>
</feature>
<evidence type="ECO:0000313" key="3">
    <source>
        <dbReference type="Proteomes" id="UP000289340"/>
    </source>
</evidence>
<comment type="caution">
    <text evidence="2">The sequence shown here is derived from an EMBL/GenBank/DDBJ whole genome shotgun (WGS) entry which is preliminary data.</text>
</comment>
<dbReference type="Proteomes" id="UP000289340">
    <property type="component" value="Chromosome 16"/>
</dbReference>
<gene>
    <name evidence="2" type="ORF">D0Y65_042390</name>
</gene>
<evidence type="ECO:0000313" key="2">
    <source>
        <dbReference type="EMBL" id="RZB59066.1"/>
    </source>
</evidence>